<accession>A0A7W8AJY4</accession>
<sequence>MQFDAILHDVLIPNFCSKTNNSFIPSDIKATSVKVSEIDKADFARAWNAGLIKYVGSGKYKAVKGGTEGFFSSGPKSVTPRTFSLSVEPIITIGVLARLHFDFEWPAHLIGAQSVDWAFDAITQISDDSRDEYIACEVKKTRREIDSLLKLMHQYAAIPELDILTLKDTEKNAYKKVTALRRRKAPIFWAVGPDRYEMAFSVEYTGNSAITFKPMPLKALSYSAVKFSD</sequence>
<evidence type="ECO:0000313" key="2">
    <source>
        <dbReference type="Proteomes" id="UP000531231"/>
    </source>
</evidence>
<comment type="caution">
    <text evidence="1">The sequence shown here is derived from an EMBL/GenBank/DDBJ whole genome shotgun (WGS) entry which is preliminary data.</text>
</comment>
<keyword evidence="2" id="KW-1185">Reference proteome</keyword>
<protein>
    <submittedName>
        <fullName evidence="1">Uncharacterized protein</fullName>
    </submittedName>
</protein>
<dbReference type="AlphaFoldDB" id="A0A7W8AJY4"/>
<gene>
    <name evidence="1" type="ORF">HNQ68_002278</name>
</gene>
<name>A0A7W8AJY4_9HYPH</name>
<dbReference type="Proteomes" id="UP000531231">
    <property type="component" value="Unassembled WGS sequence"/>
</dbReference>
<reference evidence="1 2" key="1">
    <citation type="submission" date="2020-08" db="EMBL/GenBank/DDBJ databases">
        <title>Genomic Encyclopedia of Type Strains, Phase IV (KMG-IV): sequencing the most valuable type-strain genomes for metagenomic binning, comparative biology and taxonomic classification.</title>
        <authorList>
            <person name="Goeker M."/>
        </authorList>
    </citation>
    <scope>NUCLEOTIDE SEQUENCE [LARGE SCALE GENOMIC DNA]</scope>
    <source>
        <strain evidence="1 2">DSM 25620</strain>
    </source>
</reference>
<dbReference type="EMBL" id="JACHIL010000003">
    <property type="protein sequence ID" value="MBB5091737.1"/>
    <property type="molecule type" value="Genomic_DNA"/>
</dbReference>
<evidence type="ECO:0000313" key="1">
    <source>
        <dbReference type="EMBL" id="MBB5091737.1"/>
    </source>
</evidence>
<organism evidence="1 2">
    <name type="scientific">Pseudochrobactrum saccharolyticum</name>
    <dbReference type="NCBI Taxonomy" id="354352"/>
    <lineage>
        <taxon>Bacteria</taxon>
        <taxon>Pseudomonadati</taxon>
        <taxon>Pseudomonadota</taxon>
        <taxon>Alphaproteobacteria</taxon>
        <taxon>Hyphomicrobiales</taxon>
        <taxon>Brucellaceae</taxon>
        <taxon>Pseudochrobactrum</taxon>
    </lineage>
</organism>
<dbReference type="RefSeq" id="WP_151159698.1">
    <property type="nucleotide sequence ID" value="NZ_JACHIL010000003.1"/>
</dbReference>
<proteinExistence type="predicted"/>